<evidence type="ECO:0000256" key="1">
    <source>
        <dbReference type="SAM" id="MobiDB-lite"/>
    </source>
</evidence>
<evidence type="ECO:0000313" key="3">
    <source>
        <dbReference type="Proteomes" id="UP000274822"/>
    </source>
</evidence>
<sequence length="108" mass="12584">MLVASRRCNRCSMSLPRAVGKEQARRRRRGSRRLTYVRRVANNHPRLPSQAGKRSETDGGLEATISRHPGANAYFLTTNKPYNCIPVRCEFHPVFQRLKSWTWVTRMR</sequence>
<accession>A0A433Q1F8</accession>
<keyword evidence="3" id="KW-1185">Reference proteome</keyword>
<feature type="region of interest" description="Disordered" evidence="1">
    <location>
        <begin position="42"/>
        <end position="61"/>
    </location>
</feature>
<dbReference type="EMBL" id="RBNJ01019027">
    <property type="protein sequence ID" value="RUS23653.1"/>
    <property type="molecule type" value="Genomic_DNA"/>
</dbReference>
<dbReference type="Proteomes" id="UP000274822">
    <property type="component" value="Unassembled WGS sequence"/>
</dbReference>
<evidence type="ECO:0000313" key="2">
    <source>
        <dbReference type="EMBL" id="RUS23653.1"/>
    </source>
</evidence>
<dbReference type="AlphaFoldDB" id="A0A433Q1F8"/>
<reference evidence="2 3" key="1">
    <citation type="journal article" date="2018" name="New Phytol.">
        <title>Phylogenomics of Endogonaceae and evolution of mycorrhizas within Mucoromycota.</title>
        <authorList>
            <person name="Chang Y."/>
            <person name="Desiro A."/>
            <person name="Na H."/>
            <person name="Sandor L."/>
            <person name="Lipzen A."/>
            <person name="Clum A."/>
            <person name="Barry K."/>
            <person name="Grigoriev I.V."/>
            <person name="Martin F.M."/>
            <person name="Stajich J.E."/>
            <person name="Smith M.E."/>
            <person name="Bonito G."/>
            <person name="Spatafora J.W."/>
        </authorList>
    </citation>
    <scope>NUCLEOTIDE SEQUENCE [LARGE SCALE GENOMIC DNA]</scope>
    <source>
        <strain evidence="2 3">AD002</strain>
    </source>
</reference>
<protein>
    <submittedName>
        <fullName evidence="2">Uncharacterized protein</fullName>
    </submittedName>
</protein>
<organism evidence="2 3">
    <name type="scientific">Jimgerdemannia flammicorona</name>
    <dbReference type="NCBI Taxonomy" id="994334"/>
    <lineage>
        <taxon>Eukaryota</taxon>
        <taxon>Fungi</taxon>
        <taxon>Fungi incertae sedis</taxon>
        <taxon>Mucoromycota</taxon>
        <taxon>Mucoromycotina</taxon>
        <taxon>Endogonomycetes</taxon>
        <taxon>Endogonales</taxon>
        <taxon>Endogonaceae</taxon>
        <taxon>Jimgerdemannia</taxon>
    </lineage>
</organism>
<name>A0A433Q1F8_9FUNG</name>
<proteinExistence type="predicted"/>
<comment type="caution">
    <text evidence="2">The sequence shown here is derived from an EMBL/GenBank/DDBJ whole genome shotgun (WGS) entry which is preliminary data.</text>
</comment>
<gene>
    <name evidence="2" type="ORF">BC938DRAFT_474827</name>
</gene>